<gene>
    <name evidence="2" type="ORF">CR513_57161</name>
</gene>
<dbReference type="GO" id="GO:0003676">
    <property type="term" value="F:nucleic acid binding"/>
    <property type="evidence" value="ECO:0007669"/>
    <property type="project" value="InterPro"/>
</dbReference>
<evidence type="ECO:0000259" key="1">
    <source>
        <dbReference type="Pfam" id="PF13456"/>
    </source>
</evidence>
<dbReference type="SUPFAM" id="SSF53098">
    <property type="entry name" value="Ribonuclease H-like"/>
    <property type="match status" value="1"/>
</dbReference>
<feature type="domain" description="RNase H type-1" evidence="1">
    <location>
        <begin position="71"/>
        <end position="165"/>
    </location>
</feature>
<dbReference type="Proteomes" id="UP000257109">
    <property type="component" value="Unassembled WGS sequence"/>
</dbReference>
<organism evidence="2 3">
    <name type="scientific">Mucuna pruriens</name>
    <name type="common">Velvet bean</name>
    <name type="synonym">Dolichos pruriens</name>
    <dbReference type="NCBI Taxonomy" id="157652"/>
    <lineage>
        <taxon>Eukaryota</taxon>
        <taxon>Viridiplantae</taxon>
        <taxon>Streptophyta</taxon>
        <taxon>Embryophyta</taxon>
        <taxon>Tracheophyta</taxon>
        <taxon>Spermatophyta</taxon>
        <taxon>Magnoliopsida</taxon>
        <taxon>eudicotyledons</taxon>
        <taxon>Gunneridae</taxon>
        <taxon>Pentapetalae</taxon>
        <taxon>rosids</taxon>
        <taxon>fabids</taxon>
        <taxon>Fabales</taxon>
        <taxon>Fabaceae</taxon>
        <taxon>Papilionoideae</taxon>
        <taxon>50 kb inversion clade</taxon>
        <taxon>NPAAA clade</taxon>
        <taxon>indigoferoid/millettioid clade</taxon>
        <taxon>Phaseoleae</taxon>
        <taxon>Mucuna</taxon>
    </lineage>
</organism>
<reference evidence="2" key="1">
    <citation type="submission" date="2018-05" db="EMBL/GenBank/DDBJ databases">
        <title>Draft genome of Mucuna pruriens seed.</title>
        <authorList>
            <person name="Nnadi N.E."/>
            <person name="Vos R."/>
            <person name="Hasami M.H."/>
            <person name="Devisetty U.K."/>
            <person name="Aguiy J.C."/>
        </authorList>
    </citation>
    <scope>NUCLEOTIDE SEQUENCE [LARGE SCALE GENOMIC DNA]</scope>
    <source>
        <strain evidence="2">JCA_2017</strain>
    </source>
</reference>
<dbReference type="GO" id="GO:0004523">
    <property type="term" value="F:RNA-DNA hybrid ribonuclease activity"/>
    <property type="evidence" value="ECO:0007669"/>
    <property type="project" value="InterPro"/>
</dbReference>
<dbReference type="Pfam" id="PF13456">
    <property type="entry name" value="RVT_3"/>
    <property type="match status" value="1"/>
</dbReference>
<dbReference type="EMBL" id="QJKJ01014449">
    <property type="protein sequence ID" value="RDX64302.1"/>
    <property type="molecule type" value="Genomic_DNA"/>
</dbReference>
<dbReference type="AlphaFoldDB" id="A0A371EE53"/>
<proteinExistence type="predicted"/>
<dbReference type="PANTHER" id="PTHR48475:SF1">
    <property type="entry name" value="RNASE H TYPE-1 DOMAIN-CONTAINING PROTEIN"/>
    <property type="match status" value="1"/>
</dbReference>
<evidence type="ECO:0000313" key="2">
    <source>
        <dbReference type="EMBL" id="RDX64302.1"/>
    </source>
</evidence>
<keyword evidence="3" id="KW-1185">Reference proteome</keyword>
<comment type="caution">
    <text evidence="2">The sequence shown here is derived from an EMBL/GenBank/DDBJ whole genome shotgun (WGS) entry which is preliminary data.</text>
</comment>
<dbReference type="InterPro" id="IPR012337">
    <property type="entry name" value="RNaseH-like_sf"/>
</dbReference>
<dbReference type="OrthoDB" id="1933881at2759"/>
<evidence type="ECO:0000313" key="3">
    <source>
        <dbReference type="Proteomes" id="UP000257109"/>
    </source>
</evidence>
<name>A0A371EE53_MUCPR</name>
<accession>A0A371EE53</accession>
<dbReference type="CDD" id="cd09279">
    <property type="entry name" value="RNase_HI_like"/>
    <property type="match status" value="1"/>
</dbReference>
<dbReference type="Gene3D" id="3.30.420.10">
    <property type="entry name" value="Ribonuclease H-like superfamily/Ribonuclease H"/>
    <property type="match status" value="1"/>
</dbReference>
<dbReference type="InterPro" id="IPR002156">
    <property type="entry name" value="RNaseH_domain"/>
</dbReference>
<dbReference type="PANTHER" id="PTHR48475">
    <property type="entry name" value="RIBONUCLEASE H"/>
    <property type="match status" value="1"/>
</dbReference>
<dbReference type="InterPro" id="IPR036397">
    <property type="entry name" value="RNaseH_sf"/>
</dbReference>
<protein>
    <recommendedName>
        <fullName evidence="1">RNase H type-1 domain-containing protein</fullName>
    </recommendedName>
</protein>
<sequence>MLAHTTWLIAKTDPLKYIFEKPALTGQIMCWQMALSKYDIVYTSQGYVGLETDSDKWKLWFDGASNLLGNEIGAVLASPKGWYFPFWARLGFDYTNNMAKYKACAMGITIAIEHQIKKLKVFGDSMLVIYLLRGEWETRDSKLIPYHIHVIAIGEHFDEISFHYIQ</sequence>
<feature type="non-terminal residue" evidence="2">
    <location>
        <position position="1"/>
    </location>
</feature>